<proteinExistence type="predicted"/>
<gene>
    <name evidence="2" type="ORF">ENN90_00135</name>
</gene>
<dbReference type="EMBL" id="DSDK01000008">
    <property type="protein sequence ID" value="HDR50018.1"/>
    <property type="molecule type" value="Genomic_DNA"/>
</dbReference>
<dbReference type="Pfam" id="PF02965">
    <property type="entry name" value="Met_synt_B12"/>
    <property type="match status" value="1"/>
</dbReference>
<sequence>MMPFAPETSLKKLKSVKDSLKTKNFSFSDLSIPASEIEELMGFEPGQSPEPFPDSIDQALQLAPQFCHICGGYRIFDSVAVDLQNETIQIENQKFYAGKTVATQLKEATKAALFVCTAGAGISNLAAKKASEGNDMLAYVLDVTGSLIVEKAAAKLHEKIRAEAISFGMDITDAFSPGYCNWSVAEQHKLFSLFPTGFCGISLSESSLMHPIKSISGITGIGTDCQQKGYQCNWCNDSQCIYGKIRRRKKAKKNL</sequence>
<dbReference type="AlphaFoldDB" id="A0A831PNY5"/>
<accession>A0A831PNY5</accession>
<reference evidence="2" key="1">
    <citation type="journal article" date="2020" name="mSystems">
        <title>Genome- and Community-Level Interaction Insights into Carbon Utilization and Element Cycling Functions of Hydrothermarchaeota in Hydrothermal Sediment.</title>
        <authorList>
            <person name="Zhou Z."/>
            <person name="Liu Y."/>
            <person name="Xu W."/>
            <person name="Pan J."/>
            <person name="Luo Z.H."/>
            <person name="Li M."/>
        </authorList>
    </citation>
    <scope>NUCLEOTIDE SEQUENCE [LARGE SCALE GENOMIC DNA]</scope>
    <source>
        <strain evidence="2">SpSt-1217</strain>
    </source>
</reference>
<dbReference type="SUPFAM" id="SSF56507">
    <property type="entry name" value="Methionine synthase activation domain-like"/>
    <property type="match status" value="1"/>
</dbReference>
<feature type="domain" description="AdoMet activation" evidence="1">
    <location>
        <begin position="109"/>
        <end position="240"/>
    </location>
</feature>
<dbReference type="InterPro" id="IPR037010">
    <property type="entry name" value="VitB12-dep_Met_synth_activ_sf"/>
</dbReference>
<name>A0A831PNY5_9BACT</name>
<comment type="caution">
    <text evidence="2">The sequence shown here is derived from an EMBL/GenBank/DDBJ whole genome shotgun (WGS) entry which is preliminary data.</text>
</comment>
<organism evidence="2">
    <name type="scientific">Mariniphaga anaerophila</name>
    <dbReference type="NCBI Taxonomy" id="1484053"/>
    <lineage>
        <taxon>Bacteria</taxon>
        <taxon>Pseudomonadati</taxon>
        <taxon>Bacteroidota</taxon>
        <taxon>Bacteroidia</taxon>
        <taxon>Marinilabiliales</taxon>
        <taxon>Prolixibacteraceae</taxon>
        <taxon>Mariniphaga</taxon>
    </lineage>
</organism>
<dbReference type="InterPro" id="IPR004223">
    <property type="entry name" value="VitB12-dep_Met_synth_activ_dom"/>
</dbReference>
<dbReference type="Proteomes" id="UP000886047">
    <property type="component" value="Unassembled WGS sequence"/>
</dbReference>
<dbReference type="GO" id="GO:0008705">
    <property type="term" value="F:methionine synthase activity"/>
    <property type="evidence" value="ECO:0007669"/>
    <property type="project" value="InterPro"/>
</dbReference>
<protein>
    <recommendedName>
        <fullName evidence="1">AdoMet activation domain-containing protein</fullName>
    </recommendedName>
</protein>
<evidence type="ECO:0000313" key="2">
    <source>
        <dbReference type="EMBL" id="HDR50018.1"/>
    </source>
</evidence>
<dbReference type="Gene3D" id="3.40.109.40">
    <property type="match status" value="1"/>
</dbReference>
<evidence type="ECO:0000259" key="1">
    <source>
        <dbReference type="Pfam" id="PF02965"/>
    </source>
</evidence>